<organism evidence="1 2">
    <name type="scientific">Mucilaginibacter myungsuensis</name>
    <dbReference type="NCBI Taxonomy" id="649104"/>
    <lineage>
        <taxon>Bacteria</taxon>
        <taxon>Pseudomonadati</taxon>
        <taxon>Bacteroidota</taxon>
        <taxon>Sphingobacteriia</taxon>
        <taxon>Sphingobacteriales</taxon>
        <taxon>Sphingobacteriaceae</taxon>
        <taxon>Mucilaginibacter</taxon>
    </lineage>
</organism>
<dbReference type="AlphaFoldDB" id="A0A929PXM1"/>
<gene>
    <name evidence="1" type="ORF">IRJ16_15640</name>
</gene>
<accession>A0A929PXM1</accession>
<evidence type="ECO:0000313" key="1">
    <source>
        <dbReference type="EMBL" id="MBE9663321.1"/>
    </source>
</evidence>
<dbReference type="RefSeq" id="WP_194112557.1">
    <property type="nucleotide sequence ID" value="NZ_JADFFL010000006.1"/>
</dbReference>
<sequence length="84" mass="9024">MAALVGATFTSCKKDDIVNTNPTLKTPSVITTPITPQVPNATGIYAAGNIATDLYGSYVRASYWKDGVAIKLSTRLSEERLLVY</sequence>
<keyword evidence="2" id="KW-1185">Reference proteome</keyword>
<proteinExistence type="predicted"/>
<dbReference type="EMBL" id="JADFFL010000006">
    <property type="protein sequence ID" value="MBE9663321.1"/>
    <property type="molecule type" value="Genomic_DNA"/>
</dbReference>
<evidence type="ECO:0000313" key="2">
    <source>
        <dbReference type="Proteomes" id="UP000622475"/>
    </source>
</evidence>
<protein>
    <submittedName>
        <fullName evidence="1">Uncharacterized protein</fullName>
    </submittedName>
</protein>
<name>A0A929PXM1_9SPHI</name>
<comment type="caution">
    <text evidence="1">The sequence shown here is derived from an EMBL/GenBank/DDBJ whole genome shotgun (WGS) entry which is preliminary data.</text>
</comment>
<dbReference type="Proteomes" id="UP000622475">
    <property type="component" value="Unassembled WGS sequence"/>
</dbReference>
<reference evidence="1" key="1">
    <citation type="submission" date="2020-10" db="EMBL/GenBank/DDBJ databases">
        <title>Mucilaginibacter mali sp. nov., isolated from rhizosphere soil of apple orchard.</title>
        <authorList>
            <person name="Lee J.-S."/>
            <person name="Kim H.S."/>
            <person name="Kim J.-S."/>
        </authorList>
    </citation>
    <scope>NUCLEOTIDE SEQUENCE</scope>
    <source>
        <strain evidence="1">KCTC 22746</strain>
    </source>
</reference>